<evidence type="ECO:0000313" key="3">
    <source>
        <dbReference type="Proteomes" id="UP001184230"/>
    </source>
</evidence>
<sequence length="64" mass="7372">MIRWLIVVVLALLLMSGLTQWLRRFGFGRLPGDFEFRAFGREWQLPIGSTVVLSLIAALIARWI</sequence>
<keyword evidence="1" id="KW-0812">Transmembrane</keyword>
<dbReference type="Proteomes" id="UP001184230">
    <property type="component" value="Unassembled WGS sequence"/>
</dbReference>
<name>A0ABU1NCK2_9BURK</name>
<protein>
    <recommendedName>
        <fullName evidence="4">DUF2905 domain-containing protein</fullName>
    </recommendedName>
</protein>
<keyword evidence="3" id="KW-1185">Reference proteome</keyword>
<evidence type="ECO:0000256" key="1">
    <source>
        <dbReference type="SAM" id="Phobius"/>
    </source>
</evidence>
<dbReference type="InterPro" id="IPR021320">
    <property type="entry name" value="DUF2905"/>
</dbReference>
<dbReference type="RefSeq" id="WP_086924150.1">
    <property type="nucleotide sequence ID" value="NZ_JAVDRF010000003.1"/>
</dbReference>
<keyword evidence="1" id="KW-1133">Transmembrane helix</keyword>
<gene>
    <name evidence="2" type="ORF">J2739_001929</name>
</gene>
<evidence type="ECO:0000313" key="2">
    <source>
        <dbReference type="EMBL" id="MDR6536159.1"/>
    </source>
</evidence>
<dbReference type="Pfam" id="PF11146">
    <property type="entry name" value="DUF2905"/>
    <property type="match status" value="1"/>
</dbReference>
<organism evidence="2 3">
    <name type="scientific">Variovorax soli</name>
    <dbReference type="NCBI Taxonomy" id="376815"/>
    <lineage>
        <taxon>Bacteria</taxon>
        <taxon>Pseudomonadati</taxon>
        <taxon>Pseudomonadota</taxon>
        <taxon>Betaproteobacteria</taxon>
        <taxon>Burkholderiales</taxon>
        <taxon>Comamonadaceae</taxon>
        <taxon>Variovorax</taxon>
    </lineage>
</organism>
<evidence type="ECO:0008006" key="4">
    <source>
        <dbReference type="Google" id="ProtNLM"/>
    </source>
</evidence>
<comment type="caution">
    <text evidence="2">The sequence shown here is derived from an EMBL/GenBank/DDBJ whole genome shotgun (WGS) entry which is preliminary data.</text>
</comment>
<proteinExistence type="predicted"/>
<accession>A0ABU1NCK2</accession>
<reference evidence="2 3" key="1">
    <citation type="submission" date="2023-07" db="EMBL/GenBank/DDBJ databases">
        <title>Sorghum-associated microbial communities from plants grown in Nebraska, USA.</title>
        <authorList>
            <person name="Schachtman D."/>
        </authorList>
    </citation>
    <scope>NUCLEOTIDE SEQUENCE [LARGE SCALE GENOMIC DNA]</scope>
    <source>
        <strain evidence="2 3">DS1781</strain>
    </source>
</reference>
<keyword evidence="1" id="KW-0472">Membrane</keyword>
<dbReference type="EMBL" id="JAVDRF010000003">
    <property type="protein sequence ID" value="MDR6536159.1"/>
    <property type="molecule type" value="Genomic_DNA"/>
</dbReference>
<feature type="transmembrane region" description="Helical" evidence="1">
    <location>
        <begin position="43"/>
        <end position="61"/>
    </location>
</feature>